<dbReference type="RefSeq" id="XP_015191078.1">
    <property type="nucleotide sequence ID" value="XM_015335592.1"/>
</dbReference>
<protein>
    <submittedName>
        <fullName evidence="3 4">Coiled-coil domain-containing protein 137</fullName>
    </submittedName>
</protein>
<organism evidence="2 7">
    <name type="scientific">Polistes dominula</name>
    <name type="common">European paper wasp</name>
    <name type="synonym">Vespa dominula</name>
    <dbReference type="NCBI Taxonomy" id="743375"/>
    <lineage>
        <taxon>Eukaryota</taxon>
        <taxon>Metazoa</taxon>
        <taxon>Ecdysozoa</taxon>
        <taxon>Arthropoda</taxon>
        <taxon>Hexapoda</taxon>
        <taxon>Insecta</taxon>
        <taxon>Pterygota</taxon>
        <taxon>Neoptera</taxon>
        <taxon>Endopterygota</taxon>
        <taxon>Hymenoptera</taxon>
        <taxon>Apocrita</taxon>
        <taxon>Aculeata</taxon>
        <taxon>Vespoidea</taxon>
        <taxon>Vespidae</taxon>
        <taxon>Polistinae</taxon>
        <taxon>Polistini</taxon>
        <taxon>Polistes</taxon>
    </lineage>
</organism>
<feature type="compositionally biased region" description="Basic residues" evidence="1">
    <location>
        <begin position="1"/>
        <end position="12"/>
    </location>
</feature>
<evidence type="ECO:0000313" key="3">
    <source>
        <dbReference type="RefSeq" id="XP_015191075.1"/>
    </source>
</evidence>
<evidence type="ECO:0000313" key="5">
    <source>
        <dbReference type="RefSeq" id="XP_015191077.1"/>
    </source>
</evidence>
<dbReference type="RefSeq" id="XP_015191076.1">
    <property type="nucleotide sequence ID" value="XM_015335590.1"/>
</dbReference>
<evidence type="ECO:0000313" key="4">
    <source>
        <dbReference type="RefSeq" id="XP_015191076.1"/>
    </source>
</evidence>
<feature type="region of interest" description="Disordered" evidence="1">
    <location>
        <begin position="168"/>
        <end position="201"/>
    </location>
</feature>
<dbReference type="RefSeq" id="XP_015191084.1">
    <property type="nucleotide sequence ID" value="XM_015335598.1"/>
</dbReference>
<evidence type="ECO:0000313" key="11">
    <source>
        <dbReference type="RefSeq" id="XP_015191084.1"/>
    </source>
</evidence>
<feature type="compositionally biased region" description="Basic and acidic residues" evidence="1">
    <location>
        <begin position="13"/>
        <end position="29"/>
    </location>
</feature>
<keyword evidence="2" id="KW-1185">Reference proteome</keyword>
<accession>A0ABM1JF42</accession>
<feature type="region of interest" description="Disordered" evidence="1">
    <location>
        <begin position="1"/>
        <end position="40"/>
    </location>
</feature>
<dbReference type="RefSeq" id="XP_015191083.1">
    <property type="nucleotide sequence ID" value="XM_015335597.1"/>
</dbReference>
<gene>
    <name evidence="3 4 5 6 7 8 9 10 11 12" type="primary">LOC107074295</name>
</gene>
<evidence type="ECO:0000313" key="12">
    <source>
        <dbReference type="RefSeq" id="XP_015191085.1"/>
    </source>
</evidence>
<sequence length="314" mass="35935">MGRKIPGKKHRGIKDPEKQRARRLAELETKINAPPKDVREQAIPKSLEKVIRLKEAVKSGRISKVKKSRKKKKNKLICVGGEQPKSVHPKSKPEKAVPIFQQKPGESNNKFFYRVSQETHAFINETAFEKKFNVLVNRNTETGEIEGLSKQPKDELDELEKLRAKHKNIKKKKKVKEGEGDMNLTKSQKRRQKLQIKKKKKEEDLIDNFETFQDEVQFGETVHAPPVLTTKPRKAMVTDEDGSVKPGKRNLLLNSLFTKNDSSNNNSTKSITIDRSGKRKNLPASERRQLEKEQSSVIAAYRQLKAKRSADVDT</sequence>
<evidence type="ECO:0000313" key="6">
    <source>
        <dbReference type="RefSeq" id="XP_015191078.1"/>
    </source>
</evidence>
<evidence type="ECO:0000256" key="1">
    <source>
        <dbReference type="SAM" id="MobiDB-lite"/>
    </source>
</evidence>
<dbReference type="PANTHER" id="PTHR21838:SF2">
    <property type="entry name" value="COILED-COIL DOMAIN-CONTAINING PROTEIN 137"/>
    <property type="match status" value="1"/>
</dbReference>
<feature type="compositionally biased region" description="Low complexity" evidence="1">
    <location>
        <begin position="259"/>
        <end position="274"/>
    </location>
</feature>
<dbReference type="RefSeq" id="XP_015191085.1">
    <property type="nucleotide sequence ID" value="XM_015335599.1"/>
</dbReference>
<evidence type="ECO:0000313" key="2">
    <source>
        <dbReference type="Proteomes" id="UP000694924"/>
    </source>
</evidence>
<feature type="compositionally biased region" description="Basic and acidic residues" evidence="1">
    <location>
        <begin position="285"/>
        <end position="294"/>
    </location>
</feature>
<dbReference type="RefSeq" id="XP_015191075.1">
    <property type="nucleotide sequence ID" value="XM_015335589.1"/>
</dbReference>
<dbReference type="PANTHER" id="PTHR21838">
    <property type="entry name" value="COILED-COIL DOMAIN-CONTAINING PROTEIN 137"/>
    <property type="match status" value="1"/>
</dbReference>
<feature type="region of interest" description="Disordered" evidence="1">
    <location>
        <begin position="220"/>
        <end position="295"/>
    </location>
</feature>
<dbReference type="InterPro" id="IPR026680">
    <property type="entry name" value="CCDC137"/>
</dbReference>
<dbReference type="RefSeq" id="XP_015191077.1">
    <property type="nucleotide sequence ID" value="XM_015335591.1"/>
</dbReference>
<evidence type="ECO:0000313" key="9">
    <source>
        <dbReference type="RefSeq" id="XP_015191082.1"/>
    </source>
</evidence>
<evidence type="ECO:0000313" key="7">
    <source>
        <dbReference type="RefSeq" id="XP_015191080.1"/>
    </source>
</evidence>
<proteinExistence type="predicted"/>
<feature type="region of interest" description="Disordered" evidence="1">
    <location>
        <begin position="79"/>
        <end position="102"/>
    </location>
</feature>
<dbReference type="RefSeq" id="XP_015191080.1">
    <property type="nucleotide sequence ID" value="XM_015335594.1"/>
</dbReference>
<feature type="compositionally biased region" description="Basic residues" evidence="1">
    <location>
        <begin position="187"/>
        <end position="200"/>
    </location>
</feature>
<evidence type="ECO:0000313" key="10">
    <source>
        <dbReference type="RefSeq" id="XP_015191083.1"/>
    </source>
</evidence>
<dbReference type="Proteomes" id="UP000694924">
    <property type="component" value="Unplaced"/>
</dbReference>
<dbReference type="GeneID" id="107074295"/>
<dbReference type="RefSeq" id="XP_015191081.1">
    <property type="nucleotide sequence ID" value="XM_015335595.1"/>
</dbReference>
<name>A0ABM1JF42_POLDO</name>
<reference evidence="3 4" key="1">
    <citation type="submission" date="2025-05" db="UniProtKB">
        <authorList>
            <consortium name="RefSeq"/>
        </authorList>
    </citation>
    <scope>IDENTIFICATION</scope>
    <source>
        <tissue evidence="3 4">Whole body</tissue>
    </source>
</reference>
<dbReference type="RefSeq" id="XP_015191082.1">
    <property type="nucleotide sequence ID" value="XM_015335596.1"/>
</dbReference>
<evidence type="ECO:0000313" key="8">
    <source>
        <dbReference type="RefSeq" id="XP_015191081.1"/>
    </source>
</evidence>